<dbReference type="InterPro" id="IPR007359">
    <property type="entry name" value="SigmaE_reg_RseC_MucC"/>
</dbReference>
<organism evidence="2 3">
    <name type="scientific">Bisgaardia hudsonensis</name>
    <dbReference type="NCBI Taxonomy" id="109472"/>
    <lineage>
        <taxon>Bacteria</taxon>
        <taxon>Pseudomonadati</taxon>
        <taxon>Pseudomonadota</taxon>
        <taxon>Gammaproteobacteria</taxon>
        <taxon>Pasteurellales</taxon>
        <taxon>Pasteurellaceae</taxon>
        <taxon>Bisgaardia</taxon>
    </lineage>
</organism>
<dbReference type="Proteomes" id="UP000294841">
    <property type="component" value="Unassembled WGS sequence"/>
</dbReference>
<protein>
    <submittedName>
        <fullName evidence="2">RseC/MucC-like positive regulator of sigma(E)</fullName>
    </submittedName>
</protein>
<proteinExistence type="predicted"/>
<dbReference type="RefSeq" id="WP_132023851.1">
    <property type="nucleotide sequence ID" value="NZ_CP016605.1"/>
</dbReference>
<feature type="transmembrane region" description="Helical" evidence="1">
    <location>
        <begin position="105"/>
        <end position="125"/>
    </location>
</feature>
<keyword evidence="1" id="KW-0472">Membrane</keyword>
<dbReference type="Pfam" id="PF04246">
    <property type="entry name" value="RseC_MucC"/>
    <property type="match status" value="1"/>
</dbReference>
<accession>A0A4R2MUD3</accession>
<keyword evidence="1" id="KW-0812">Transmembrane</keyword>
<dbReference type="PANTHER" id="PTHR35867">
    <property type="entry name" value="PROTEIN RSEC"/>
    <property type="match status" value="1"/>
</dbReference>
<name>A0A4R2MUD3_9PAST</name>
<dbReference type="PIRSF" id="PIRSF004923">
    <property type="entry name" value="RseC"/>
    <property type="match status" value="1"/>
</dbReference>
<comment type="caution">
    <text evidence="2">The sequence shown here is derived from an EMBL/GenBank/DDBJ whole genome shotgun (WGS) entry which is preliminary data.</text>
</comment>
<dbReference type="InterPro" id="IPR026268">
    <property type="entry name" value="RseC"/>
</dbReference>
<sequence>MLKENALVIGYEDGIATVKCQSKSVCGSCASKASCGTGALSELTGELKQHIFTISTITPLREGQIVEIGLKESSLLFSIWLIYLVPLFILLASTFLADFLLFKELISALFIFTMTGISFIFIHFYTKKLQKKVNYQPILLRIIR</sequence>
<feature type="transmembrane region" description="Helical" evidence="1">
    <location>
        <begin position="75"/>
        <end position="99"/>
    </location>
</feature>
<reference evidence="2 3" key="1">
    <citation type="submission" date="2019-03" db="EMBL/GenBank/DDBJ databases">
        <title>Genomic Encyclopedia of Type Strains, Phase IV (KMG-IV): sequencing the most valuable type-strain genomes for metagenomic binning, comparative biology and taxonomic classification.</title>
        <authorList>
            <person name="Goeker M."/>
        </authorList>
    </citation>
    <scope>NUCLEOTIDE SEQUENCE [LARGE SCALE GENOMIC DNA]</scope>
    <source>
        <strain evidence="2 3">DSM 28231</strain>
    </source>
</reference>
<dbReference type="EMBL" id="SLXI01000004">
    <property type="protein sequence ID" value="TCP12280.1"/>
    <property type="molecule type" value="Genomic_DNA"/>
</dbReference>
<keyword evidence="3" id="KW-1185">Reference proteome</keyword>
<dbReference type="OrthoDB" id="9795854at2"/>
<keyword evidence="1" id="KW-1133">Transmembrane helix</keyword>
<evidence type="ECO:0000313" key="2">
    <source>
        <dbReference type="EMBL" id="TCP12280.1"/>
    </source>
</evidence>
<gene>
    <name evidence="2" type="ORF">EV697_10486</name>
</gene>
<evidence type="ECO:0000256" key="1">
    <source>
        <dbReference type="SAM" id="Phobius"/>
    </source>
</evidence>
<evidence type="ECO:0000313" key="3">
    <source>
        <dbReference type="Proteomes" id="UP000294841"/>
    </source>
</evidence>
<dbReference type="AlphaFoldDB" id="A0A4R2MUD3"/>
<dbReference type="PANTHER" id="PTHR35867:SF1">
    <property type="entry name" value="PROTEIN RSEC"/>
    <property type="match status" value="1"/>
</dbReference>